<accession>A0A0W0U621</accession>
<keyword evidence="16" id="KW-0997">Cell inner membrane</keyword>
<dbReference type="GO" id="GO:0005886">
    <property type="term" value="C:plasma membrane"/>
    <property type="evidence" value="ECO:0007669"/>
    <property type="project" value="UniProtKB-SubCell"/>
</dbReference>
<feature type="transmembrane region" description="Helical" evidence="16">
    <location>
        <begin position="357"/>
        <end position="376"/>
    </location>
</feature>
<dbReference type="InterPro" id="IPR001182">
    <property type="entry name" value="FtsW/RodA"/>
</dbReference>
<dbReference type="Proteomes" id="UP000054698">
    <property type="component" value="Unassembled WGS sequence"/>
</dbReference>
<evidence type="ECO:0000256" key="13">
    <source>
        <dbReference type="ARBA" id="ARBA00023316"/>
    </source>
</evidence>
<dbReference type="GO" id="GO:0071555">
    <property type="term" value="P:cell wall organization"/>
    <property type="evidence" value="ECO:0007669"/>
    <property type="project" value="UniProtKB-KW"/>
</dbReference>
<evidence type="ECO:0000256" key="11">
    <source>
        <dbReference type="ARBA" id="ARBA00023136"/>
    </source>
</evidence>
<reference evidence="18 20" key="2">
    <citation type="submission" date="2018-06" db="EMBL/GenBank/DDBJ databases">
        <authorList>
            <consortium name="Pathogen Informatics"/>
            <person name="Doyle S."/>
        </authorList>
    </citation>
    <scope>NUCLEOTIDE SEQUENCE [LARGE SCALE GENOMIC DNA]</scope>
    <source>
        <strain evidence="18 20">NCTC12022</strain>
    </source>
</reference>
<dbReference type="GO" id="GO:0015648">
    <property type="term" value="F:lipid-linked peptidoglycan transporter activity"/>
    <property type="evidence" value="ECO:0007669"/>
    <property type="project" value="TreeGrafter"/>
</dbReference>
<dbReference type="PANTHER" id="PTHR30474:SF2">
    <property type="entry name" value="PEPTIDOGLYCAN GLYCOSYLTRANSFERASE FTSW-RELATED"/>
    <property type="match status" value="1"/>
</dbReference>
<dbReference type="PATRIC" id="fig|453.4.peg.634"/>
<feature type="transmembrane region" description="Helical" evidence="16">
    <location>
        <begin position="26"/>
        <end position="49"/>
    </location>
</feature>
<sequence length="395" mass="43514">MSTMQPRHYNQRGKPTHKPIALYDKWLMGAVLGLVIIGLMMVASSSVMISTKYYHQPFHFLLRQACYLIAGFIVAIGVMRIDSSVWERMSMPLLLICLLMLLVVLVPGIGRSVNGSRRWLALGPIGIQVSELAKMTMIFYLAGYLVRQQISVKQHIFGFIKPMIVLGLISVLLLMEPDFGATVVISGTVMAMLFLAGVKLRYYAGLLLAVLCCLAMLAVSSPYRVARLTAFLNPWADQFNSGYQLTQSLIAFGRGGWLGVGLGDSVQKLFYLPETHTDFLFAVLAEELGLFGVLLVLILYSILVTRGLLIGFTAHSQERLFAAFTAYGLTFWLGLQATINMGVNSGLLPTKGLTLPLLSYGGASMVVNCVVIALLLRIDHENRWQSMGLRPPTSQ</sequence>
<evidence type="ECO:0000256" key="16">
    <source>
        <dbReference type="HAMAP-Rule" id="MF_00913"/>
    </source>
</evidence>
<evidence type="ECO:0000256" key="14">
    <source>
        <dbReference type="ARBA" id="ARBA00038053"/>
    </source>
</evidence>
<evidence type="ECO:0000313" key="20">
    <source>
        <dbReference type="Proteomes" id="UP000251942"/>
    </source>
</evidence>
<keyword evidence="19" id="KW-1185">Reference proteome</keyword>
<evidence type="ECO:0000256" key="9">
    <source>
        <dbReference type="ARBA" id="ARBA00022984"/>
    </source>
</evidence>
<evidence type="ECO:0000256" key="1">
    <source>
        <dbReference type="ARBA" id="ARBA00004651"/>
    </source>
</evidence>
<proteinExistence type="inferred from homology"/>
<evidence type="ECO:0000256" key="8">
    <source>
        <dbReference type="ARBA" id="ARBA00022960"/>
    </source>
</evidence>
<comment type="subcellular location">
    <subcellularLocation>
        <location evidence="16">Cell inner membrane</location>
        <topology evidence="16">Multi-pass membrane protein</topology>
    </subcellularLocation>
    <subcellularLocation>
        <location evidence="1">Cell membrane</location>
        <topology evidence="1">Multi-pass membrane protein</topology>
    </subcellularLocation>
    <text evidence="16">Localizes to the division septum.</text>
</comment>
<comment type="function">
    <text evidence="16">Peptidoglycan polymerase that is essential for cell division.</text>
</comment>
<feature type="transmembrane region" description="Helical" evidence="16">
    <location>
        <begin position="181"/>
        <end position="198"/>
    </location>
</feature>
<dbReference type="PANTHER" id="PTHR30474">
    <property type="entry name" value="CELL CYCLE PROTEIN"/>
    <property type="match status" value="1"/>
</dbReference>
<name>A0A0W0U621_9GAMM</name>
<keyword evidence="9 16" id="KW-0573">Peptidoglycan synthesis</keyword>
<evidence type="ECO:0000256" key="7">
    <source>
        <dbReference type="ARBA" id="ARBA00022692"/>
    </source>
</evidence>
<evidence type="ECO:0000256" key="3">
    <source>
        <dbReference type="ARBA" id="ARBA00022475"/>
    </source>
</evidence>
<dbReference type="GO" id="GO:0032153">
    <property type="term" value="C:cell division site"/>
    <property type="evidence" value="ECO:0007669"/>
    <property type="project" value="UniProtKB-UniRule"/>
</dbReference>
<dbReference type="OrthoDB" id="9768187at2"/>
<feature type="transmembrane region" description="Helical" evidence="16">
    <location>
        <begin position="320"/>
        <end position="337"/>
    </location>
</feature>
<keyword evidence="7 16" id="KW-0812">Transmembrane</keyword>
<feature type="transmembrane region" description="Helical" evidence="16">
    <location>
        <begin position="61"/>
        <end position="81"/>
    </location>
</feature>
<keyword evidence="3 16" id="KW-1003">Cell membrane</keyword>
<dbReference type="UniPathway" id="UPA00219"/>
<evidence type="ECO:0000256" key="12">
    <source>
        <dbReference type="ARBA" id="ARBA00023306"/>
    </source>
</evidence>
<feature type="transmembrane region" description="Helical" evidence="16">
    <location>
        <begin position="288"/>
        <end position="308"/>
    </location>
</feature>
<keyword evidence="12 16" id="KW-0131">Cell cycle</keyword>
<feature type="transmembrane region" description="Helical" evidence="16">
    <location>
        <begin position="125"/>
        <end position="146"/>
    </location>
</feature>
<dbReference type="GO" id="GO:0043093">
    <property type="term" value="P:FtsZ-dependent cytokinesis"/>
    <property type="evidence" value="ECO:0007669"/>
    <property type="project" value="UniProtKB-UniRule"/>
</dbReference>
<comment type="similarity">
    <text evidence="14 16">Belongs to the SEDS family. FtsW subfamily.</text>
</comment>
<dbReference type="STRING" id="453.Lfee_0585"/>
<evidence type="ECO:0000256" key="5">
    <source>
        <dbReference type="ARBA" id="ARBA00022676"/>
    </source>
</evidence>
<keyword evidence="8 16" id="KW-0133">Cell shape</keyword>
<dbReference type="HAMAP" id="MF_00913">
    <property type="entry name" value="PGT_FtsW_proteobact"/>
    <property type="match status" value="1"/>
</dbReference>
<keyword evidence="11 16" id="KW-0472">Membrane</keyword>
<evidence type="ECO:0000256" key="10">
    <source>
        <dbReference type="ARBA" id="ARBA00022989"/>
    </source>
</evidence>
<dbReference type="Pfam" id="PF01098">
    <property type="entry name" value="FTSW_RODA_SPOVE"/>
    <property type="match status" value="1"/>
</dbReference>
<evidence type="ECO:0000256" key="2">
    <source>
        <dbReference type="ARBA" id="ARBA00004752"/>
    </source>
</evidence>
<dbReference type="AlphaFoldDB" id="A0A0W0U621"/>
<comment type="catalytic activity">
    <reaction evidence="15 16">
        <text>[GlcNAc-(1-&gt;4)-Mur2Ac(oyl-L-Ala-gamma-D-Glu-L-Lys-D-Ala-D-Ala)](n)-di-trans,octa-cis-undecaprenyl diphosphate + beta-D-GlcNAc-(1-&gt;4)-Mur2Ac(oyl-L-Ala-gamma-D-Glu-L-Lys-D-Ala-D-Ala)-di-trans,octa-cis-undecaprenyl diphosphate = [GlcNAc-(1-&gt;4)-Mur2Ac(oyl-L-Ala-gamma-D-Glu-L-Lys-D-Ala-D-Ala)](n+1)-di-trans,octa-cis-undecaprenyl diphosphate + di-trans,octa-cis-undecaprenyl diphosphate + H(+)</text>
        <dbReference type="Rhea" id="RHEA:23708"/>
        <dbReference type="Rhea" id="RHEA-COMP:9602"/>
        <dbReference type="Rhea" id="RHEA-COMP:9603"/>
        <dbReference type="ChEBI" id="CHEBI:15378"/>
        <dbReference type="ChEBI" id="CHEBI:58405"/>
        <dbReference type="ChEBI" id="CHEBI:60033"/>
        <dbReference type="ChEBI" id="CHEBI:78435"/>
        <dbReference type="EC" id="2.4.99.28"/>
    </reaction>
</comment>
<evidence type="ECO:0000256" key="15">
    <source>
        <dbReference type="ARBA" id="ARBA00049902"/>
    </source>
</evidence>
<comment type="pathway">
    <text evidence="2 16">Cell wall biogenesis; peptidoglycan biosynthesis.</text>
</comment>
<keyword evidence="13 16" id="KW-0961">Cell wall biogenesis/degradation</keyword>
<dbReference type="NCBIfam" id="TIGR02614">
    <property type="entry name" value="ftsW"/>
    <property type="match status" value="1"/>
</dbReference>
<gene>
    <name evidence="16 18" type="primary">ftsW</name>
    <name evidence="17" type="ORF">Lfee_0585</name>
    <name evidence="18" type="ORF">NCTC12022_03144</name>
</gene>
<dbReference type="GO" id="GO:0009252">
    <property type="term" value="P:peptidoglycan biosynthetic process"/>
    <property type="evidence" value="ECO:0007669"/>
    <property type="project" value="UniProtKB-UniRule"/>
</dbReference>
<keyword evidence="5 16" id="KW-0328">Glycosyltransferase</keyword>
<reference evidence="17 19" key="1">
    <citation type="submission" date="2015-11" db="EMBL/GenBank/DDBJ databases">
        <title>Genomic analysis of 38 Legionella species identifies large and diverse effector repertoires.</title>
        <authorList>
            <person name="Burstein D."/>
            <person name="Amaro F."/>
            <person name="Zusman T."/>
            <person name="Lifshitz Z."/>
            <person name="Cohen O."/>
            <person name="Gilbert J.A."/>
            <person name="Pupko T."/>
            <person name="Shuman H.A."/>
            <person name="Segal G."/>
        </authorList>
    </citation>
    <scope>NUCLEOTIDE SEQUENCE [LARGE SCALE GENOMIC DNA]</scope>
    <source>
        <strain evidence="17 19">WO-44C</strain>
    </source>
</reference>
<evidence type="ECO:0000256" key="4">
    <source>
        <dbReference type="ARBA" id="ARBA00022618"/>
    </source>
</evidence>
<evidence type="ECO:0000313" key="18">
    <source>
        <dbReference type="EMBL" id="SPX62385.1"/>
    </source>
</evidence>
<evidence type="ECO:0000313" key="17">
    <source>
        <dbReference type="EMBL" id="KTD02969.1"/>
    </source>
</evidence>
<dbReference type="EC" id="2.4.99.28" evidence="16"/>
<dbReference type="GO" id="GO:0008360">
    <property type="term" value="P:regulation of cell shape"/>
    <property type="evidence" value="ECO:0007669"/>
    <property type="project" value="UniProtKB-KW"/>
</dbReference>
<dbReference type="GO" id="GO:0008955">
    <property type="term" value="F:peptidoglycan glycosyltransferase activity"/>
    <property type="evidence" value="ECO:0007669"/>
    <property type="project" value="UniProtKB-UniRule"/>
</dbReference>
<feature type="transmembrane region" description="Helical" evidence="16">
    <location>
        <begin position="93"/>
        <end position="113"/>
    </location>
</feature>
<feature type="transmembrane region" description="Helical" evidence="16">
    <location>
        <begin position="205"/>
        <end position="225"/>
    </location>
</feature>
<protein>
    <recommendedName>
        <fullName evidence="16">Probable peptidoglycan glycosyltransferase FtsW</fullName>
        <shortName evidence="16">PGT</shortName>
        <ecNumber evidence="16">2.4.99.28</ecNumber>
    </recommendedName>
    <alternativeName>
        <fullName evidence="16">Cell division protein FtsW</fullName>
    </alternativeName>
    <alternativeName>
        <fullName evidence="16">Cell wall polymerase</fullName>
    </alternativeName>
    <alternativeName>
        <fullName evidence="16">Peptidoglycan polymerase</fullName>
        <shortName evidence="16">PG polymerase</shortName>
    </alternativeName>
</protein>
<dbReference type="Proteomes" id="UP000251942">
    <property type="component" value="Unassembled WGS sequence"/>
</dbReference>
<dbReference type="InterPro" id="IPR013437">
    <property type="entry name" value="FtsW"/>
</dbReference>
<dbReference type="EMBL" id="UASS01000038">
    <property type="protein sequence ID" value="SPX62385.1"/>
    <property type="molecule type" value="Genomic_DNA"/>
</dbReference>
<feature type="transmembrane region" description="Helical" evidence="16">
    <location>
        <begin position="158"/>
        <end position="175"/>
    </location>
</feature>
<keyword evidence="6 16" id="KW-0808">Transferase</keyword>
<evidence type="ECO:0000256" key="6">
    <source>
        <dbReference type="ARBA" id="ARBA00022679"/>
    </source>
</evidence>
<organism evidence="17 19">
    <name type="scientific">Legionella feeleii</name>
    <dbReference type="NCBI Taxonomy" id="453"/>
    <lineage>
        <taxon>Bacteria</taxon>
        <taxon>Pseudomonadati</taxon>
        <taxon>Pseudomonadota</taxon>
        <taxon>Gammaproteobacteria</taxon>
        <taxon>Legionellales</taxon>
        <taxon>Legionellaceae</taxon>
        <taxon>Legionella</taxon>
    </lineage>
</organism>
<keyword evidence="10 16" id="KW-1133">Transmembrane helix</keyword>
<keyword evidence="4 16" id="KW-0132">Cell division</keyword>
<evidence type="ECO:0000313" key="19">
    <source>
        <dbReference type="Proteomes" id="UP000054698"/>
    </source>
</evidence>
<dbReference type="EMBL" id="LNYB01000018">
    <property type="protein sequence ID" value="KTD02969.1"/>
    <property type="molecule type" value="Genomic_DNA"/>
</dbReference>